<evidence type="ECO:0000313" key="3">
    <source>
        <dbReference type="Proteomes" id="UP000234323"/>
    </source>
</evidence>
<dbReference type="Proteomes" id="UP000234323">
    <property type="component" value="Unassembled WGS sequence"/>
</dbReference>
<name>A0A2I1GRS6_9GLOM</name>
<reference evidence="2 3" key="1">
    <citation type="submission" date="2015-10" db="EMBL/GenBank/DDBJ databases">
        <title>Genome analyses suggest a sexual origin of heterokaryosis in a supposedly ancient asexual fungus.</title>
        <authorList>
            <person name="Ropars J."/>
            <person name="Sedzielewska K."/>
            <person name="Noel J."/>
            <person name="Charron P."/>
            <person name="Farinelli L."/>
            <person name="Marton T."/>
            <person name="Kruger M."/>
            <person name="Pelin A."/>
            <person name="Brachmann A."/>
            <person name="Corradi N."/>
        </authorList>
    </citation>
    <scope>NUCLEOTIDE SEQUENCE [LARGE SCALE GENOMIC DNA]</scope>
    <source>
        <strain evidence="2 3">A4</strain>
    </source>
</reference>
<dbReference type="AlphaFoldDB" id="A0A2I1GRS6"/>
<comment type="caution">
    <text evidence="2">The sequence shown here is derived from an EMBL/GenBank/DDBJ whole genome shotgun (WGS) entry which is preliminary data.</text>
</comment>
<dbReference type="VEuPathDB" id="FungiDB:FUN_006047"/>
<keyword evidence="3" id="KW-1185">Reference proteome</keyword>
<organism evidence="2 3">
    <name type="scientific">Rhizophagus irregularis</name>
    <dbReference type="NCBI Taxonomy" id="588596"/>
    <lineage>
        <taxon>Eukaryota</taxon>
        <taxon>Fungi</taxon>
        <taxon>Fungi incertae sedis</taxon>
        <taxon>Mucoromycota</taxon>
        <taxon>Glomeromycotina</taxon>
        <taxon>Glomeromycetes</taxon>
        <taxon>Glomerales</taxon>
        <taxon>Glomeraceae</taxon>
        <taxon>Rhizophagus</taxon>
    </lineage>
</organism>
<evidence type="ECO:0000313" key="2">
    <source>
        <dbReference type="EMBL" id="PKY49352.1"/>
    </source>
</evidence>
<gene>
    <name evidence="2" type="ORF">RhiirA4_465306</name>
</gene>
<dbReference type="EMBL" id="LLXI01000732">
    <property type="protein sequence ID" value="PKY49352.1"/>
    <property type="molecule type" value="Genomic_DNA"/>
</dbReference>
<evidence type="ECO:0000256" key="1">
    <source>
        <dbReference type="SAM" id="MobiDB-lite"/>
    </source>
</evidence>
<proteinExistence type="predicted"/>
<dbReference type="VEuPathDB" id="FungiDB:RhiirA1_474209"/>
<feature type="compositionally biased region" description="Polar residues" evidence="1">
    <location>
        <begin position="1014"/>
        <end position="1028"/>
    </location>
</feature>
<accession>A0A2I1GRS6</accession>
<feature type="region of interest" description="Disordered" evidence="1">
    <location>
        <begin position="1002"/>
        <end position="1028"/>
    </location>
</feature>
<protein>
    <submittedName>
        <fullName evidence="2">Uncharacterized protein</fullName>
    </submittedName>
</protein>
<dbReference type="VEuPathDB" id="FungiDB:RhiirA1_396805"/>
<sequence length="1118" mass="129570">MSLNKTHEKAPKASLLGISNILPKGSEEYCLFDSENTESETIYDDNFETEIEQVTFSLDEEYLKKVIDIEDTSETDSIFDDDSISETDSEDNDIIIEQKASKNLTRCVIVDKIDGHIKRCENSKSFRTLWQLCGVYQIDGKSIVEADGVLERLGVCSYHFNNDQKNLHEPGFKQLKDTSQSVLYRRRCLFCEKLYYFFTRGTGCEKHSWKIIERNVQVVCNGQFNCSALEPYNSLCERAFDKIKNPRYVCCNCYEHEGGHFHTRPGRGRETLSCKKRGDHKGDIKKNLKMLANWLLHVANNENFEYQENVLTAILPQISPFFNAKNKSTMVSQPDISNTLDKPLYSNHSAPSYFILKTVMKLNQIPIEFQEEELDELKYKEIGREMGQKLWQSYKCLKKNTNNLQTPESLNDYISELDSQKINHLLSLLISALINFTFPYLNLWLPNVLASLCRRPKLLSSLHDLLTKCSIIGHTNRHERRLEKTRMKSADPSKRLLTEKNVFNLAVIDNIDFKERSFQFGNIYDVTRGTSHATLRMVFQFSLPEVIVEKPEPIRDLNIDTQIFGISQEMRNIIFKINEIFISLLAFRYNERQELEYNKIDLTAINSEILRQTEFGCNLPPPNVVILEPSGSPNDDNEILRATEMYRRDFSLEENDFLDICADEAIFRRLIKCRNKSENIRPILGQWHTSKDMMSALVTLFSSYGIYDLATALGVKFLDKFAAVIDYRSTRRVLELIWVAVGAAINIYLQKSKIKIEEILSCPANEKICLRIWYLYYEWFAIWKTHLTGIRCGNYELQKFGLAAFAPLFPAAGKSNYATSVTHFLANLEKYPLLEKKLRLCASINLAREGHYPAFDEALETHGVAYIKQNITGNSCNQENLELQIKATQEERNRIDTLLNEFLGTYTYQHKDRNTNNRIEPLWKLVHDLLEAFEMDNPINHDLFKKNSPPQLNQEGLIKINQAYMDGLKRIKEIFRQEVIKTEAINTKGRRVLSVMKTKISDLSKNKKPRKNTVLKNNGNQSSGVLPIQSNEQVLQSVKGNLKRASIELDNQNEPQPKRQRIITTEEEKQILSCLLQKETIPTETEINEVLSKLSQEWNIQRVKRYWNNNIRHKKKSK</sequence>
<dbReference type="VEuPathDB" id="FungiDB:RhiirFUN_009137"/>